<dbReference type="Proteomes" id="UP000217171">
    <property type="component" value="Chromosome"/>
</dbReference>
<evidence type="ECO:0000313" key="19">
    <source>
        <dbReference type="Proteomes" id="UP000217171"/>
    </source>
</evidence>
<accession>A0A249K9Q2</accession>
<evidence type="ECO:0000256" key="14">
    <source>
        <dbReference type="ARBA" id="ARBA00048988"/>
    </source>
</evidence>
<dbReference type="InterPro" id="IPR047112">
    <property type="entry name" value="RecG/Mfd"/>
</dbReference>
<keyword evidence="4 15" id="KW-0227">DNA damage</keyword>
<comment type="catalytic activity">
    <reaction evidence="14 15">
        <text>ATP + H2O = ADP + phosphate + H(+)</text>
        <dbReference type="Rhea" id="RHEA:13065"/>
        <dbReference type="ChEBI" id="CHEBI:15377"/>
        <dbReference type="ChEBI" id="CHEBI:15378"/>
        <dbReference type="ChEBI" id="CHEBI:30616"/>
        <dbReference type="ChEBI" id="CHEBI:43474"/>
        <dbReference type="ChEBI" id="CHEBI:456216"/>
        <dbReference type="EC" id="5.6.2.4"/>
    </reaction>
</comment>
<dbReference type="GO" id="GO:0005524">
    <property type="term" value="F:ATP binding"/>
    <property type="evidence" value="ECO:0007669"/>
    <property type="project" value="UniProtKB-KW"/>
</dbReference>
<reference evidence="18 19" key="1">
    <citation type="submission" date="2016-07" db="EMBL/GenBank/DDBJ databases">
        <title>High microdiversification within the ubiquitous acI lineage of Actinobacteria.</title>
        <authorList>
            <person name="Neuenschwander S.M."/>
            <person name="Salcher M."/>
            <person name="Ghai R."/>
            <person name="Pernthaler J."/>
        </authorList>
    </citation>
    <scope>NUCLEOTIDE SEQUENCE [LARGE SCALE GENOMIC DNA]</scope>
    <source>
        <strain evidence="18">MMS-21-160</strain>
    </source>
</reference>
<dbReference type="SUPFAM" id="SSF50249">
    <property type="entry name" value="Nucleic acid-binding proteins"/>
    <property type="match status" value="1"/>
</dbReference>
<dbReference type="EMBL" id="CP016771">
    <property type="protein sequence ID" value="ASY13476.1"/>
    <property type="molecule type" value="Genomic_DNA"/>
</dbReference>
<evidence type="ECO:0000259" key="16">
    <source>
        <dbReference type="PROSITE" id="PS51192"/>
    </source>
</evidence>
<protein>
    <recommendedName>
        <fullName evidence="2 15">ATP-dependent DNA helicase RecG</fullName>
        <ecNumber evidence="13 15">5.6.2.4</ecNumber>
    </recommendedName>
</protein>
<dbReference type="GO" id="GO:0006310">
    <property type="term" value="P:DNA recombination"/>
    <property type="evidence" value="ECO:0007669"/>
    <property type="project" value="UniProtKB-UniRule"/>
</dbReference>
<evidence type="ECO:0000256" key="13">
    <source>
        <dbReference type="ARBA" id="ARBA00034808"/>
    </source>
</evidence>
<evidence type="ECO:0000256" key="6">
    <source>
        <dbReference type="ARBA" id="ARBA00022806"/>
    </source>
</evidence>
<dbReference type="InterPro" id="IPR045562">
    <property type="entry name" value="RecG_dom3_C"/>
</dbReference>
<keyword evidence="19" id="KW-1185">Reference proteome</keyword>
<evidence type="ECO:0000256" key="10">
    <source>
        <dbReference type="ARBA" id="ARBA00023204"/>
    </source>
</evidence>
<evidence type="ECO:0000256" key="8">
    <source>
        <dbReference type="ARBA" id="ARBA00023125"/>
    </source>
</evidence>
<evidence type="ECO:0000256" key="12">
    <source>
        <dbReference type="ARBA" id="ARBA00034617"/>
    </source>
</evidence>
<dbReference type="Pfam" id="PF00271">
    <property type="entry name" value="Helicase_C"/>
    <property type="match status" value="1"/>
</dbReference>
<keyword evidence="8" id="KW-0238">DNA-binding</keyword>
<dbReference type="GO" id="GO:0003677">
    <property type="term" value="F:DNA binding"/>
    <property type="evidence" value="ECO:0007669"/>
    <property type="project" value="UniProtKB-KW"/>
</dbReference>
<evidence type="ECO:0000313" key="18">
    <source>
        <dbReference type="EMBL" id="ASY13476.1"/>
    </source>
</evidence>
<evidence type="ECO:0000256" key="7">
    <source>
        <dbReference type="ARBA" id="ARBA00022840"/>
    </source>
</evidence>
<dbReference type="GO" id="GO:0006281">
    <property type="term" value="P:DNA repair"/>
    <property type="evidence" value="ECO:0007669"/>
    <property type="project" value="UniProtKB-UniRule"/>
</dbReference>
<dbReference type="GO" id="GO:0016887">
    <property type="term" value="F:ATP hydrolysis activity"/>
    <property type="evidence" value="ECO:0007669"/>
    <property type="project" value="RHEA"/>
</dbReference>
<comment type="similarity">
    <text evidence="1 15">Belongs to the helicase family. RecG subfamily.</text>
</comment>
<dbReference type="PROSITE" id="PS51194">
    <property type="entry name" value="HELICASE_CTER"/>
    <property type="match status" value="1"/>
</dbReference>
<dbReference type="Pfam" id="PF19833">
    <property type="entry name" value="RecG_dom3_C"/>
    <property type="match status" value="1"/>
</dbReference>
<dbReference type="PANTHER" id="PTHR47964">
    <property type="entry name" value="ATP-DEPENDENT DNA HELICASE HOMOLOG RECG, CHLOROPLASTIC"/>
    <property type="match status" value="1"/>
</dbReference>
<evidence type="ECO:0000256" key="4">
    <source>
        <dbReference type="ARBA" id="ARBA00022763"/>
    </source>
</evidence>
<keyword evidence="5 15" id="KW-0378">Hydrolase</keyword>
<keyword evidence="11" id="KW-0413">Isomerase</keyword>
<dbReference type="AlphaFoldDB" id="A0A249K9Q2"/>
<evidence type="ECO:0000256" key="9">
    <source>
        <dbReference type="ARBA" id="ARBA00023172"/>
    </source>
</evidence>
<sequence length="735" mass="80918">MALDTSTMAILTTRLSNVLGDRTAAVLEKSFGIRDVNELLRHYPRRYVVRGELTDISTLIADDEVTILAEIEAVKLRRANGKNILEVVVTDGSANLSLTFFNQAWREKELKTGRVGLFAGKVGIFKGKRQLSHPDYQLIPDGEDVDSAVAEFAGKFLPVYPATSKLPSWKIMQCVKLTLDSLDEMPDYLPPEIATEFGYPTLKKAFTDIHQPPDLESAENARKRLTFDEALLLQLLLGMRRNEIAKLITKSRTPNTPVLVAAFEEKLPFQYTAGQIEINNQIEKDLSNNYPMHRLLQGEVGSGKTVVALRAMLSVVDSSGQAALLAPTEVLAQQHYRTITKLLGDLAQAGTLQAGEIGTQVELLTGSLPLAQKKMIHTKLATGQTGIVIGTHALISDGVEFKDLGLVVVDEQHRFGVEQRDALRMKAKQPPHLLVMTATPIPRTVAMTVFGDLDISTLHELPAGRIAITTHLIPVLEKPHYLNRAWERVKEEVAKGHQVYIVAPRIANPNKKMTEREITAASLLGEEYLDNDEMSAVEELAPELATGPLKGLKLAVLHGKLSSEIKDETMSAFARGEIEVLIATTVIEVGVDVPNASMMVIMDADRFGVSQLHQLRGRVGRGGVPGLCLFVSNAQENSQSMQRLVAVAATLDGFELARLDLEQRKEGDVLGRSQSGGKSHLRLLRVLRDENLIDQARNVALNILVKQPDLINLPQLKSEVEKLKVDEATEFMDKS</sequence>
<comment type="catalytic activity">
    <reaction evidence="12 15">
        <text>Couples ATP hydrolysis with the unwinding of duplex DNA by translocating in the 3'-5' direction.</text>
        <dbReference type="EC" id="5.6.2.4"/>
    </reaction>
</comment>
<comment type="function">
    <text evidence="15">Plays a critical role in recombination and DNA repair. Helps process Holliday junction intermediates to mature products by catalyzing branch migration. Has replication fork regression activity, unwinds stalled or blocked replication forks to make a HJ that can be resolved. Has a DNA unwinding activity characteristic of a DNA helicase with 3'-5' polarity.</text>
</comment>
<keyword evidence="7 15" id="KW-0067">ATP-binding</keyword>
<dbReference type="SUPFAM" id="SSF52540">
    <property type="entry name" value="P-loop containing nucleoside triphosphate hydrolases"/>
    <property type="match status" value="2"/>
</dbReference>
<dbReference type="CDD" id="cd04488">
    <property type="entry name" value="RecG_wedge_OBF"/>
    <property type="match status" value="1"/>
</dbReference>
<dbReference type="InterPro" id="IPR012340">
    <property type="entry name" value="NA-bd_OB-fold"/>
</dbReference>
<dbReference type="InterPro" id="IPR001650">
    <property type="entry name" value="Helicase_C-like"/>
</dbReference>
<organism evidence="18 19">
    <name type="scientific">Candidatus Nanopelagicus hibericus</name>
    <dbReference type="NCBI Taxonomy" id="1884915"/>
    <lineage>
        <taxon>Bacteria</taxon>
        <taxon>Bacillati</taxon>
        <taxon>Actinomycetota</taxon>
        <taxon>Actinomycetes</taxon>
        <taxon>Candidatus Nanopelagicales</taxon>
        <taxon>Candidatus Nanopelagicaceae</taxon>
        <taxon>Candidatus Nanopelagicus</taxon>
    </lineage>
</organism>
<dbReference type="Pfam" id="PF00270">
    <property type="entry name" value="DEAD"/>
    <property type="match status" value="1"/>
</dbReference>
<dbReference type="EC" id="5.6.2.4" evidence="13 15"/>
<dbReference type="KEGG" id="nhi:B1s21160_03965"/>
<dbReference type="SMART" id="SM00487">
    <property type="entry name" value="DEXDc"/>
    <property type="match status" value="1"/>
</dbReference>
<dbReference type="PANTHER" id="PTHR47964:SF1">
    <property type="entry name" value="ATP-DEPENDENT DNA HELICASE HOMOLOG RECG, CHLOROPLASTIC"/>
    <property type="match status" value="1"/>
</dbReference>
<feature type="domain" description="Helicase ATP-binding" evidence="16">
    <location>
        <begin position="285"/>
        <end position="458"/>
    </location>
</feature>
<dbReference type="Gene3D" id="3.40.50.300">
    <property type="entry name" value="P-loop containing nucleotide triphosphate hydrolases"/>
    <property type="match status" value="2"/>
</dbReference>
<dbReference type="SMART" id="SM00490">
    <property type="entry name" value="HELICc"/>
    <property type="match status" value="1"/>
</dbReference>
<keyword evidence="9 15" id="KW-0233">DNA recombination</keyword>
<dbReference type="InterPro" id="IPR011545">
    <property type="entry name" value="DEAD/DEAH_box_helicase_dom"/>
</dbReference>
<dbReference type="InterPro" id="IPR033454">
    <property type="entry name" value="RecG_wedge"/>
</dbReference>
<gene>
    <name evidence="18" type="ORF">B1s21160_03965</name>
</gene>
<evidence type="ECO:0000256" key="2">
    <source>
        <dbReference type="ARBA" id="ARBA00017846"/>
    </source>
</evidence>
<keyword evidence="10 15" id="KW-0234">DNA repair</keyword>
<keyword evidence="6 15" id="KW-0347">Helicase</keyword>
<dbReference type="InterPro" id="IPR004609">
    <property type="entry name" value="ATP-dep_DNA_helicase_RecG"/>
</dbReference>
<evidence type="ECO:0000256" key="5">
    <source>
        <dbReference type="ARBA" id="ARBA00022801"/>
    </source>
</evidence>
<dbReference type="InterPro" id="IPR014001">
    <property type="entry name" value="Helicase_ATP-bd"/>
</dbReference>
<dbReference type="Pfam" id="PF17191">
    <property type="entry name" value="RecG_wedge"/>
    <property type="match status" value="1"/>
</dbReference>
<evidence type="ECO:0000256" key="1">
    <source>
        <dbReference type="ARBA" id="ARBA00007504"/>
    </source>
</evidence>
<dbReference type="NCBIfam" id="TIGR00643">
    <property type="entry name" value="recG"/>
    <property type="match status" value="1"/>
</dbReference>
<evidence type="ECO:0000259" key="17">
    <source>
        <dbReference type="PROSITE" id="PS51194"/>
    </source>
</evidence>
<feature type="domain" description="Helicase C-terminal" evidence="17">
    <location>
        <begin position="481"/>
        <end position="662"/>
    </location>
</feature>
<dbReference type="InterPro" id="IPR027417">
    <property type="entry name" value="P-loop_NTPase"/>
</dbReference>
<evidence type="ECO:0000256" key="3">
    <source>
        <dbReference type="ARBA" id="ARBA00022741"/>
    </source>
</evidence>
<name>A0A249K9Q2_9ACTN</name>
<keyword evidence="3 15" id="KW-0547">Nucleotide-binding</keyword>
<dbReference type="Gene3D" id="2.40.50.140">
    <property type="entry name" value="Nucleic acid-binding proteins"/>
    <property type="match status" value="1"/>
</dbReference>
<dbReference type="GO" id="GO:0043138">
    <property type="term" value="F:3'-5' DNA helicase activity"/>
    <property type="evidence" value="ECO:0007669"/>
    <property type="project" value="UniProtKB-EC"/>
</dbReference>
<evidence type="ECO:0000256" key="15">
    <source>
        <dbReference type="RuleBase" id="RU363016"/>
    </source>
</evidence>
<proteinExistence type="inferred from homology"/>
<dbReference type="PROSITE" id="PS51192">
    <property type="entry name" value="HELICASE_ATP_BIND_1"/>
    <property type="match status" value="1"/>
</dbReference>
<evidence type="ECO:0000256" key="11">
    <source>
        <dbReference type="ARBA" id="ARBA00023235"/>
    </source>
</evidence>
<dbReference type="CDD" id="cd17992">
    <property type="entry name" value="DEXHc_RecG"/>
    <property type="match status" value="1"/>
</dbReference>